<comment type="subcellular location">
    <subcellularLocation>
        <location evidence="1">Cell membrane</location>
        <topology evidence="1">Multi-pass membrane protein</topology>
    </subcellularLocation>
</comment>
<dbReference type="GO" id="GO:0016787">
    <property type="term" value="F:hydrolase activity"/>
    <property type="evidence" value="ECO:0007669"/>
    <property type="project" value="UniProtKB-KW"/>
</dbReference>
<comment type="caution">
    <text evidence="7">The sequence shown here is derived from an EMBL/GenBank/DDBJ whole genome shotgun (WGS) entry which is preliminary data.</text>
</comment>
<dbReference type="Proteomes" id="UP000051448">
    <property type="component" value="Unassembled WGS sequence"/>
</dbReference>
<evidence type="ECO:0000256" key="6">
    <source>
        <dbReference type="SAM" id="Phobius"/>
    </source>
</evidence>
<keyword evidence="2" id="KW-1003">Cell membrane</keyword>
<dbReference type="PANTHER" id="PTHR33931:SF4">
    <property type="entry name" value="ANTIHOLIN-LIKE PROTEIN LRGA"/>
    <property type="match status" value="1"/>
</dbReference>
<evidence type="ECO:0000256" key="2">
    <source>
        <dbReference type="ARBA" id="ARBA00022475"/>
    </source>
</evidence>
<dbReference type="AlphaFoldDB" id="A0A0R1MJS4"/>
<dbReference type="PANTHER" id="PTHR33931">
    <property type="entry name" value="HOLIN-LIKE PROTEIN CIDA-RELATED"/>
    <property type="match status" value="1"/>
</dbReference>
<dbReference type="GO" id="GO:0005886">
    <property type="term" value="C:plasma membrane"/>
    <property type="evidence" value="ECO:0007669"/>
    <property type="project" value="UniProtKB-SubCell"/>
</dbReference>
<accession>A0A0R1MJS4</accession>
<feature type="transmembrane region" description="Helical" evidence="6">
    <location>
        <begin position="12"/>
        <end position="31"/>
    </location>
</feature>
<proteinExistence type="predicted"/>
<protein>
    <submittedName>
        <fullName evidence="7">Effector of murein hydrolase LrgA</fullName>
    </submittedName>
</protein>
<organism evidence="7 8">
    <name type="scientific">Liquorilactobacillus hordei DSM 19519</name>
    <dbReference type="NCBI Taxonomy" id="1423759"/>
    <lineage>
        <taxon>Bacteria</taxon>
        <taxon>Bacillati</taxon>
        <taxon>Bacillota</taxon>
        <taxon>Bacilli</taxon>
        <taxon>Lactobacillales</taxon>
        <taxon>Lactobacillaceae</taxon>
        <taxon>Liquorilactobacillus</taxon>
    </lineage>
</organism>
<dbReference type="PATRIC" id="fig|1423759.3.peg.1383"/>
<evidence type="ECO:0000256" key="3">
    <source>
        <dbReference type="ARBA" id="ARBA00022692"/>
    </source>
</evidence>
<keyword evidence="8" id="KW-1185">Reference proteome</keyword>
<dbReference type="STRING" id="1423759.FC92_GL001314"/>
<feature type="transmembrane region" description="Helical" evidence="6">
    <location>
        <begin position="37"/>
        <end position="56"/>
    </location>
</feature>
<keyword evidence="5 6" id="KW-0472">Membrane</keyword>
<keyword evidence="7" id="KW-0378">Hydrolase</keyword>
<dbReference type="RefSeq" id="WP_083481941.1">
    <property type="nucleotide sequence ID" value="NZ_AZDX01000039.1"/>
</dbReference>
<feature type="transmembrane region" description="Helical" evidence="6">
    <location>
        <begin position="97"/>
        <end position="122"/>
    </location>
</feature>
<evidence type="ECO:0000256" key="5">
    <source>
        <dbReference type="ARBA" id="ARBA00023136"/>
    </source>
</evidence>
<evidence type="ECO:0000256" key="4">
    <source>
        <dbReference type="ARBA" id="ARBA00022989"/>
    </source>
</evidence>
<dbReference type="GeneID" id="98309956"/>
<evidence type="ECO:0000313" key="7">
    <source>
        <dbReference type="EMBL" id="KRL05538.1"/>
    </source>
</evidence>
<evidence type="ECO:0000256" key="1">
    <source>
        <dbReference type="ARBA" id="ARBA00004651"/>
    </source>
</evidence>
<reference evidence="7 8" key="1">
    <citation type="journal article" date="2015" name="Genome Announc.">
        <title>Expanding the biotechnology potential of lactobacilli through comparative genomics of 213 strains and associated genera.</title>
        <authorList>
            <person name="Sun Z."/>
            <person name="Harris H.M."/>
            <person name="McCann A."/>
            <person name="Guo C."/>
            <person name="Argimon S."/>
            <person name="Zhang W."/>
            <person name="Yang X."/>
            <person name="Jeffery I.B."/>
            <person name="Cooney J.C."/>
            <person name="Kagawa T.F."/>
            <person name="Liu W."/>
            <person name="Song Y."/>
            <person name="Salvetti E."/>
            <person name="Wrobel A."/>
            <person name="Rasinkangas P."/>
            <person name="Parkhill J."/>
            <person name="Rea M.C."/>
            <person name="O'Sullivan O."/>
            <person name="Ritari J."/>
            <person name="Douillard F.P."/>
            <person name="Paul Ross R."/>
            <person name="Yang R."/>
            <person name="Briner A.E."/>
            <person name="Felis G.E."/>
            <person name="de Vos W.M."/>
            <person name="Barrangou R."/>
            <person name="Klaenhammer T.R."/>
            <person name="Caufield P.W."/>
            <person name="Cui Y."/>
            <person name="Zhang H."/>
            <person name="O'Toole P.W."/>
        </authorList>
    </citation>
    <scope>NUCLEOTIDE SEQUENCE [LARGE SCALE GENOMIC DNA]</scope>
    <source>
        <strain evidence="7 8">DSM 19519</strain>
    </source>
</reference>
<gene>
    <name evidence="7" type="ORF">FC92_GL001314</name>
</gene>
<sequence length="157" mass="17341">MNSKKNEAPILLQMGIYSGILFISNIISSLFPASMPVPTPVIGLIILYSLLTFKIIKIEWVESLGAFLISIIGFLFVPSGISLAANLDIMKAAGVQLVMVVLFSTIILLVVTAYTTRLFIFLHTHQEKTKQRKVLTNKIYANKAQVTNGDDHNGNLY</sequence>
<keyword evidence="3 6" id="KW-0812">Transmembrane</keyword>
<dbReference type="EMBL" id="AZDX01000039">
    <property type="protein sequence ID" value="KRL05538.1"/>
    <property type="molecule type" value="Genomic_DNA"/>
</dbReference>
<keyword evidence="4 6" id="KW-1133">Transmembrane helix</keyword>
<feature type="transmembrane region" description="Helical" evidence="6">
    <location>
        <begin position="63"/>
        <end position="85"/>
    </location>
</feature>
<dbReference type="InterPro" id="IPR005538">
    <property type="entry name" value="LrgA/CidA"/>
</dbReference>
<dbReference type="Pfam" id="PF03788">
    <property type="entry name" value="LrgA"/>
    <property type="match status" value="1"/>
</dbReference>
<name>A0A0R1MJS4_9LACO</name>
<evidence type="ECO:0000313" key="8">
    <source>
        <dbReference type="Proteomes" id="UP000051448"/>
    </source>
</evidence>